<name>A0A0F9SCI2_9ZZZZ</name>
<proteinExistence type="predicted"/>
<comment type="caution">
    <text evidence="1">The sequence shown here is derived from an EMBL/GenBank/DDBJ whole genome shotgun (WGS) entry which is preliminary data.</text>
</comment>
<protein>
    <submittedName>
        <fullName evidence="1">Uncharacterized protein</fullName>
    </submittedName>
</protein>
<accession>A0A0F9SCI2</accession>
<evidence type="ECO:0000313" key="1">
    <source>
        <dbReference type="EMBL" id="KKN27088.1"/>
    </source>
</evidence>
<sequence>MLELIINAVPNGDESQRRLLEKICIINTDRHIDRPERGEYIVHHRDGSFIIKDHARDDGYWALIRQVLKRLLG</sequence>
<dbReference type="EMBL" id="LAZR01002668">
    <property type="protein sequence ID" value="KKN27088.1"/>
    <property type="molecule type" value="Genomic_DNA"/>
</dbReference>
<gene>
    <name evidence="1" type="ORF">LCGC14_0868110</name>
</gene>
<reference evidence="1" key="1">
    <citation type="journal article" date="2015" name="Nature">
        <title>Complex archaea that bridge the gap between prokaryotes and eukaryotes.</title>
        <authorList>
            <person name="Spang A."/>
            <person name="Saw J.H."/>
            <person name="Jorgensen S.L."/>
            <person name="Zaremba-Niedzwiedzka K."/>
            <person name="Martijn J."/>
            <person name="Lind A.E."/>
            <person name="van Eijk R."/>
            <person name="Schleper C."/>
            <person name="Guy L."/>
            <person name="Ettema T.J."/>
        </authorList>
    </citation>
    <scope>NUCLEOTIDE SEQUENCE</scope>
</reference>
<dbReference type="AlphaFoldDB" id="A0A0F9SCI2"/>
<organism evidence="1">
    <name type="scientific">marine sediment metagenome</name>
    <dbReference type="NCBI Taxonomy" id="412755"/>
    <lineage>
        <taxon>unclassified sequences</taxon>
        <taxon>metagenomes</taxon>
        <taxon>ecological metagenomes</taxon>
    </lineage>
</organism>